<comment type="caution">
    <text evidence="5">The sequence shown here is derived from an EMBL/GenBank/DDBJ whole genome shotgun (WGS) entry which is preliminary data.</text>
</comment>
<accession>A0A0K9NNV5</accession>
<dbReference type="InterPro" id="IPR044898">
    <property type="entry name" value="CDI_dom_sf"/>
</dbReference>
<dbReference type="GO" id="GO:0004861">
    <property type="term" value="F:cyclin-dependent protein serine/threonine kinase inhibitor activity"/>
    <property type="evidence" value="ECO:0000318"/>
    <property type="project" value="GO_Central"/>
</dbReference>
<organism evidence="5 6">
    <name type="scientific">Zostera marina</name>
    <name type="common">Eelgrass</name>
    <dbReference type="NCBI Taxonomy" id="29655"/>
    <lineage>
        <taxon>Eukaryota</taxon>
        <taxon>Viridiplantae</taxon>
        <taxon>Streptophyta</taxon>
        <taxon>Embryophyta</taxon>
        <taxon>Tracheophyta</taxon>
        <taxon>Spermatophyta</taxon>
        <taxon>Magnoliopsida</taxon>
        <taxon>Liliopsida</taxon>
        <taxon>Zosteraceae</taxon>
        <taxon>Zostera</taxon>
    </lineage>
</organism>
<dbReference type="STRING" id="29655.A0A0K9NNV5"/>
<evidence type="ECO:0000256" key="1">
    <source>
        <dbReference type="ARBA" id="ARBA00010274"/>
    </source>
</evidence>
<proteinExistence type="inferred from homology"/>
<dbReference type="GO" id="GO:0005634">
    <property type="term" value="C:nucleus"/>
    <property type="evidence" value="ECO:0000318"/>
    <property type="project" value="GO_Central"/>
</dbReference>
<feature type="region of interest" description="Disordered" evidence="3">
    <location>
        <begin position="116"/>
        <end position="139"/>
    </location>
</feature>
<dbReference type="InterPro" id="IPR044275">
    <property type="entry name" value="KRP"/>
</dbReference>
<dbReference type="Proteomes" id="UP000036987">
    <property type="component" value="Unassembled WGS sequence"/>
</dbReference>
<feature type="compositionally biased region" description="Polar residues" evidence="3">
    <location>
        <begin position="116"/>
        <end position="126"/>
    </location>
</feature>
<dbReference type="InterPro" id="IPR003175">
    <property type="entry name" value="CDI_dom"/>
</dbReference>
<dbReference type="EMBL" id="LFYR01002027">
    <property type="protein sequence ID" value="KMZ57757.1"/>
    <property type="molecule type" value="Genomic_DNA"/>
</dbReference>
<dbReference type="PANTHER" id="PTHR46776">
    <property type="entry name" value="CYCLIN-DEPENDENT KINASE INHIBITOR 4-RELATED"/>
    <property type="match status" value="1"/>
</dbReference>
<dbReference type="GO" id="GO:0051726">
    <property type="term" value="P:regulation of cell cycle"/>
    <property type="evidence" value="ECO:0007669"/>
    <property type="project" value="InterPro"/>
</dbReference>
<name>A0A0K9NNV5_ZOSMR</name>
<dbReference type="GO" id="GO:0045740">
    <property type="term" value="P:positive regulation of DNA replication"/>
    <property type="evidence" value="ECO:0000318"/>
    <property type="project" value="GO_Central"/>
</dbReference>
<dbReference type="OMA" id="CGENASH"/>
<dbReference type="Pfam" id="PF02234">
    <property type="entry name" value="CDI"/>
    <property type="match status" value="1"/>
</dbReference>
<comment type="similarity">
    <text evidence="1">Belongs to the CDI family. ICK/KRP subfamily.</text>
</comment>
<evidence type="ECO:0000313" key="5">
    <source>
        <dbReference type="EMBL" id="KMZ57757.1"/>
    </source>
</evidence>
<feature type="domain" description="Cyclin-dependent kinase inhibitor" evidence="4">
    <location>
        <begin position="148"/>
        <end position="191"/>
    </location>
</feature>
<evidence type="ECO:0000256" key="2">
    <source>
        <dbReference type="ARBA" id="ARBA00023013"/>
    </source>
</evidence>
<reference evidence="6" key="1">
    <citation type="journal article" date="2016" name="Nature">
        <title>The genome of the seagrass Zostera marina reveals angiosperm adaptation to the sea.</title>
        <authorList>
            <person name="Olsen J.L."/>
            <person name="Rouze P."/>
            <person name="Verhelst B."/>
            <person name="Lin Y.-C."/>
            <person name="Bayer T."/>
            <person name="Collen J."/>
            <person name="Dattolo E."/>
            <person name="De Paoli E."/>
            <person name="Dittami S."/>
            <person name="Maumus F."/>
            <person name="Michel G."/>
            <person name="Kersting A."/>
            <person name="Lauritano C."/>
            <person name="Lohaus R."/>
            <person name="Toepel M."/>
            <person name="Tonon T."/>
            <person name="Vanneste K."/>
            <person name="Amirebrahimi M."/>
            <person name="Brakel J."/>
            <person name="Bostroem C."/>
            <person name="Chovatia M."/>
            <person name="Grimwood J."/>
            <person name="Jenkins J.W."/>
            <person name="Jueterbock A."/>
            <person name="Mraz A."/>
            <person name="Stam W.T."/>
            <person name="Tice H."/>
            <person name="Bornberg-Bauer E."/>
            <person name="Green P.J."/>
            <person name="Pearson G.A."/>
            <person name="Procaccini G."/>
            <person name="Duarte C.M."/>
            <person name="Schmutz J."/>
            <person name="Reusch T.B.H."/>
            <person name="Van de Peer Y."/>
        </authorList>
    </citation>
    <scope>NUCLEOTIDE SEQUENCE [LARGE SCALE GENOMIC DNA]</scope>
    <source>
        <strain evidence="6">cv. Finnish</strain>
    </source>
</reference>
<evidence type="ECO:0000256" key="3">
    <source>
        <dbReference type="SAM" id="MobiDB-lite"/>
    </source>
</evidence>
<dbReference type="AlphaFoldDB" id="A0A0K9NNV5"/>
<evidence type="ECO:0000313" key="6">
    <source>
        <dbReference type="Proteomes" id="UP000036987"/>
    </source>
</evidence>
<sequence length="198" mass="22776">MAGDGSKKLRSRTLVIKPLTKRRRARVRKTADSVPTLVNSGFADVTTGISSHCFSNFSVEVGRFGEEEERQWSRSDRFKLSQEEGEEEIVEDLESTSCINLLINDEENRKIITTTTSRESCNMESTRSGKSSRRRSASARITKFSSRMPSELEINSFFAMMETDDNKRFMDKYNYDVLNDLPMEGRYEWVGIGNLERR</sequence>
<evidence type="ECO:0000259" key="4">
    <source>
        <dbReference type="Pfam" id="PF02234"/>
    </source>
</evidence>
<protein>
    <recommendedName>
        <fullName evidence="4">Cyclin-dependent kinase inhibitor domain-containing protein</fullName>
    </recommendedName>
</protein>
<gene>
    <name evidence="5" type="ORF">ZOSMA_82G00730</name>
</gene>
<dbReference type="Gene3D" id="4.10.365.10">
    <property type="entry name" value="p27"/>
    <property type="match status" value="1"/>
</dbReference>
<keyword evidence="2" id="KW-0649">Protein kinase inhibitor</keyword>
<keyword evidence="6" id="KW-1185">Reference proteome</keyword>
<dbReference type="OrthoDB" id="9940972at2759"/>